<dbReference type="InterPro" id="IPR039561">
    <property type="entry name" value="Peptidase_M15C"/>
</dbReference>
<name>A0A217EQM4_9CAUD</name>
<feature type="domain" description="Peptidase M15C" evidence="3">
    <location>
        <begin position="75"/>
        <end position="136"/>
    </location>
</feature>
<dbReference type="CDD" id="cd14845">
    <property type="entry name" value="L-Ala-D-Glu_peptidase_like"/>
    <property type="match status" value="1"/>
</dbReference>
<dbReference type="EMBL" id="KY368639">
    <property type="protein sequence ID" value="APZ82341.1"/>
    <property type="molecule type" value="Genomic_DNA"/>
</dbReference>
<dbReference type="Pfam" id="PF01471">
    <property type="entry name" value="PG_binding_1"/>
    <property type="match status" value="2"/>
</dbReference>
<feature type="domain" description="Peptidoglycan binding-like" evidence="2">
    <location>
        <begin position="268"/>
        <end position="331"/>
    </location>
</feature>
<proteinExistence type="predicted"/>
<dbReference type="Gene3D" id="3.30.1380.10">
    <property type="match status" value="1"/>
</dbReference>
<dbReference type="InterPro" id="IPR002477">
    <property type="entry name" value="Peptidoglycan-bd-like"/>
</dbReference>
<organism evidence="4 5">
    <name type="scientific">Bacillus phage vB_BsuM-Goe2</name>
    <dbReference type="NCBI Taxonomy" id="1933062"/>
    <lineage>
        <taxon>Viruses</taxon>
        <taxon>Duplodnaviria</taxon>
        <taxon>Heunggongvirae</taxon>
        <taxon>Uroviricota</taxon>
        <taxon>Caudoviricetes</taxon>
        <taxon>Herelleviridae</taxon>
        <taxon>Spounavirinae</taxon>
        <taxon>Okubovirus</taxon>
        <taxon>Okubovirus camphawk</taxon>
    </lineage>
</organism>
<dbReference type="InterPro" id="IPR036366">
    <property type="entry name" value="PGBDSf"/>
</dbReference>
<evidence type="ECO:0000256" key="1">
    <source>
        <dbReference type="SAM" id="MobiDB-lite"/>
    </source>
</evidence>
<feature type="domain" description="Peptidoglycan binding-like" evidence="2">
    <location>
        <begin position="185"/>
        <end position="236"/>
    </location>
</feature>
<dbReference type="PANTHER" id="PTHR34385:SF1">
    <property type="entry name" value="PEPTIDOGLYCAN L-ALANYL-D-GLUTAMATE ENDOPEPTIDASE CWLK"/>
    <property type="match status" value="1"/>
</dbReference>
<feature type="compositionally biased region" description="Low complexity" evidence="1">
    <location>
        <begin position="156"/>
        <end position="182"/>
    </location>
</feature>
<dbReference type="GO" id="GO:0008233">
    <property type="term" value="F:peptidase activity"/>
    <property type="evidence" value="ECO:0007669"/>
    <property type="project" value="InterPro"/>
</dbReference>
<sequence length="343" mass="37057">MGAPFTLQELIDKSNKRLGVSGLNKVVYESAIEVIKRAYKEGIWVQYSAGYRSYAEQNALYAQGRTKPGSIVTNARGGYSNHNFGLAVDYFLYDDNGKAHWNVNSDWKRVAQIAKDLGFEWGGDWKSFYDAPHLEMTGGLSTAQLRAGKRPKLVSKVKNPVSKPSTSSSSSGSSKKNYLSKGDNSSAVKTMQEKLNAAGFSVGKADGIFGAKTESALKAFQKSVGISADGLYGPTSKAKLESYKKPSSSKKSKGTIVLPKGVVSSGSSHSDIKNVQTATSALYFYPDKGAKNNGIDGYWGPKTQDAIRRYQSTKSGLKTDGIYGPATRKALEKDLKEAGYTVK</sequence>
<evidence type="ECO:0000313" key="5">
    <source>
        <dbReference type="Proteomes" id="UP000224660"/>
    </source>
</evidence>
<gene>
    <name evidence="4" type="ORF">Goe2_c10500</name>
</gene>
<evidence type="ECO:0000259" key="3">
    <source>
        <dbReference type="Pfam" id="PF13539"/>
    </source>
</evidence>
<dbReference type="SMR" id="A0A217EQM4"/>
<dbReference type="SUPFAM" id="SSF55166">
    <property type="entry name" value="Hedgehog/DD-peptidase"/>
    <property type="match status" value="1"/>
</dbReference>
<dbReference type="SUPFAM" id="SSF47090">
    <property type="entry name" value="PGBD-like"/>
    <property type="match status" value="2"/>
</dbReference>
<dbReference type="InterPro" id="IPR009045">
    <property type="entry name" value="Zn_M74/Hedgehog-like"/>
</dbReference>
<evidence type="ECO:0000313" key="4">
    <source>
        <dbReference type="EMBL" id="APZ82341.1"/>
    </source>
</evidence>
<protein>
    <submittedName>
        <fullName evidence="4">Endolysin</fullName>
    </submittedName>
</protein>
<evidence type="ECO:0000259" key="2">
    <source>
        <dbReference type="Pfam" id="PF01471"/>
    </source>
</evidence>
<dbReference type="Pfam" id="PF13539">
    <property type="entry name" value="Peptidase_M15_4"/>
    <property type="match status" value="1"/>
</dbReference>
<feature type="region of interest" description="Disordered" evidence="1">
    <location>
        <begin position="152"/>
        <end position="185"/>
    </location>
</feature>
<reference evidence="4 5" key="1">
    <citation type="journal article" date="2017" name="Viruses">
        <title>Characterization of Bacillus subtilis Viruses vB_BsuM-Goe2 and vB_BsuM-Goe3.</title>
        <authorList>
            <person name="Willms I.M."/>
            <person name="Hoppert M."/>
            <person name="Hertel R."/>
        </authorList>
    </citation>
    <scope>NUCLEOTIDE SEQUENCE [LARGE SCALE GENOMIC DNA]</scope>
</reference>
<dbReference type="InterPro" id="IPR052179">
    <property type="entry name" value="DD-CPase-like"/>
</dbReference>
<dbReference type="Gene3D" id="1.10.101.10">
    <property type="entry name" value="PGBD-like superfamily/PGBD"/>
    <property type="match status" value="2"/>
</dbReference>
<dbReference type="PANTHER" id="PTHR34385">
    <property type="entry name" value="D-ALANYL-D-ALANINE CARBOXYPEPTIDASE"/>
    <property type="match status" value="1"/>
</dbReference>
<accession>A0A217EQM4</accession>
<dbReference type="InterPro" id="IPR036365">
    <property type="entry name" value="PGBD-like_sf"/>
</dbReference>
<dbReference type="Proteomes" id="UP000224660">
    <property type="component" value="Segment"/>
</dbReference>